<evidence type="ECO:0000256" key="1">
    <source>
        <dbReference type="SAM" id="Phobius"/>
    </source>
</evidence>
<organism evidence="2 3">
    <name type="scientific">Artemisia annua</name>
    <name type="common">Sweet wormwood</name>
    <dbReference type="NCBI Taxonomy" id="35608"/>
    <lineage>
        <taxon>Eukaryota</taxon>
        <taxon>Viridiplantae</taxon>
        <taxon>Streptophyta</taxon>
        <taxon>Embryophyta</taxon>
        <taxon>Tracheophyta</taxon>
        <taxon>Spermatophyta</taxon>
        <taxon>Magnoliopsida</taxon>
        <taxon>eudicotyledons</taxon>
        <taxon>Gunneridae</taxon>
        <taxon>Pentapetalae</taxon>
        <taxon>asterids</taxon>
        <taxon>campanulids</taxon>
        <taxon>Asterales</taxon>
        <taxon>Asteraceae</taxon>
        <taxon>Asteroideae</taxon>
        <taxon>Anthemideae</taxon>
        <taxon>Artemisiinae</taxon>
        <taxon>Artemisia</taxon>
    </lineage>
</organism>
<evidence type="ECO:0000313" key="2">
    <source>
        <dbReference type="EMBL" id="PWA47144.1"/>
    </source>
</evidence>
<dbReference type="AlphaFoldDB" id="A0A2U1LDU9"/>
<keyword evidence="3" id="KW-1185">Reference proteome</keyword>
<protein>
    <submittedName>
        <fullName evidence="2">Uncharacterized protein</fullName>
    </submittedName>
</protein>
<name>A0A2U1LDU9_ARTAN</name>
<keyword evidence="1" id="KW-0472">Membrane</keyword>
<keyword evidence="1" id="KW-1133">Transmembrane helix</keyword>
<keyword evidence="1" id="KW-0812">Transmembrane</keyword>
<feature type="transmembrane region" description="Helical" evidence="1">
    <location>
        <begin position="25"/>
        <end position="44"/>
    </location>
</feature>
<reference evidence="2 3" key="1">
    <citation type="journal article" date="2018" name="Mol. Plant">
        <title>The genome of Artemisia annua provides insight into the evolution of Asteraceae family and artemisinin biosynthesis.</title>
        <authorList>
            <person name="Shen Q."/>
            <person name="Zhang L."/>
            <person name="Liao Z."/>
            <person name="Wang S."/>
            <person name="Yan T."/>
            <person name="Shi P."/>
            <person name="Liu M."/>
            <person name="Fu X."/>
            <person name="Pan Q."/>
            <person name="Wang Y."/>
            <person name="Lv Z."/>
            <person name="Lu X."/>
            <person name="Zhang F."/>
            <person name="Jiang W."/>
            <person name="Ma Y."/>
            <person name="Chen M."/>
            <person name="Hao X."/>
            <person name="Li L."/>
            <person name="Tang Y."/>
            <person name="Lv G."/>
            <person name="Zhou Y."/>
            <person name="Sun X."/>
            <person name="Brodelius P.E."/>
            <person name="Rose J.K.C."/>
            <person name="Tang K."/>
        </authorList>
    </citation>
    <scope>NUCLEOTIDE SEQUENCE [LARGE SCALE GENOMIC DNA]</scope>
    <source>
        <strain evidence="3">cv. Huhao1</strain>
        <tissue evidence="2">Leaf</tissue>
    </source>
</reference>
<accession>A0A2U1LDU9</accession>
<comment type="caution">
    <text evidence="2">The sequence shown here is derived from an EMBL/GenBank/DDBJ whole genome shotgun (WGS) entry which is preliminary data.</text>
</comment>
<dbReference type="EMBL" id="PKPP01009942">
    <property type="protein sequence ID" value="PWA47144.1"/>
    <property type="molecule type" value="Genomic_DNA"/>
</dbReference>
<proteinExistence type="predicted"/>
<sequence length="61" mass="6610">MNCRDGQICKREVAVFIEELASSGGYLEAIVGAAFAGIIMGAIFKGYPRPPHVNDRIDDPE</sequence>
<dbReference type="Proteomes" id="UP000245207">
    <property type="component" value="Unassembled WGS sequence"/>
</dbReference>
<evidence type="ECO:0000313" key="3">
    <source>
        <dbReference type="Proteomes" id="UP000245207"/>
    </source>
</evidence>
<gene>
    <name evidence="2" type="ORF">CTI12_AA501730</name>
</gene>